<dbReference type="EMBL" id="FPHF01000070">
    <property type="protein sequence ID" value="SFV63546.1"/>
    <property type="molecule type" value="Genomic_DNA"/>
</dbReference>
<dbReference type="SUPFAM" id="SSF52540">
    <property type="entry name" value="P-loop containing nucleoside triphosphate hydrolases"/>
    <property type="match status" value="1"/>
</dbReference>
<dbReference type="CDD" id="cd03235">
    <property type="entry name" value="ABC_Metallic_Cations"/>
    <property type="match status" value="1"/>
</dbReference>
<feature type="domain" description="ABC transporter" evidence="5">
    <location>
        <begin position="10"/>
        <end position="246"/>
    </location>
</feature>
<keyword evidence="2" id="KW-0813">Transport</keyword>
<dbReference type="SMART" id="SM00382">
    <property type="entry name" value="AAA"/>
    <property type="match status" value="1"/>
</dbReference>
<accession>A0A1W1CCQ5</accession>
<protein>
    <submittedName>
        <fullName evidence="6">Zinc ABC transporter, ATP-binding protein ZnuC</fullName>
    </submittedName>
</protein>
<evidence type="ECO:0000256" key="4">
    <source>
        <dbReference type="ARBA" id="ARBA00022840"/>
    </source>
</evidence>
<dbReference type="PROSITE" id="PS00211">
    <property type="entry name" value="ABC_TRANSPORTER_1"/>
    <property type="match status" value="1"/>
</dbReference>
<gene>
    <name evidence="6" type="ORF">MNB_SM-4-122</name>
</gene>
<dbReference type="Pfam" id="PF00005">
    <property type="entry name" value="ABC_tran"/>
    <property type="match status" value="1"/>
</dbReference>
<dbReference type="InterPro" id="IPR050153">
    <property type="entry name" value="Metal_Ion_Import_ABC"/>
</dbReference>
<sequence>MSLTFKVPIFDVKNLSFRVRGVDILSQISLEIFHGEYIAIIGPNGGGKTTLIRMLLGLEKPSSGEVRLFGKKLRNFKEWYKIGFVPQRASLVDENFPATVEDIVKMGRIANRGIFAGFSNEDAKIVEDAMFKMDIVDLKEKMVGTLSGGQRQRVMIARALASKPEILILDEPNTGVDMVSQQRFYKLLAKLNKEEKITIVFITHDIGVIADDIGRLFTINQKATICNDPKETLSCEDVSTLYGIDAHLIHNHKHEDHVC</sequence>
<dbReference type="GO" id="GO:0005524">
    <property type="term" value="F:ATP binding"/>
    <property type="evidence" value="ECO:0007669"/>
    <property type="project" value="UniProtKB-KW"/>
</dbReference>
<dbReference type="InterPro" id="IPR027417">
    <property type="entry name" value="P-loop_NTPase"/>
</dbReference>
<dbReference type="InterPro" id="IPR003593">
    <property type="entry name" value="AAA+_ATPase"/>
</dbReference>
<evidence type="ECO:0000256" key="2">
    <source>
        <dbReference type="ARBA" id="ARBA00022448"/>
    </source>
</evidence>
<evidence type="ECO:0000256" key="3">
    <source>
        <dbReference type="ARBA" id="ARBA00022741"/>
    </source>
</evidence>
<evidence type="ECO:0000259" key="5">
    <source>
        <dbReference type="PROSITE" id="PS50893"/>
    </source>
</evidence>
<evidence type="ECO:0000256" key="1">
    <source>
        <dbReference type="ARBA" id="ARBA00005417"/>
    </source>
</evidence>
<evidence type="ECO:0000313" key="6">
    <source>
        <dbReference type="EMBL" id="SFV63546.1"/>
    </source>
</evidence>
<dbReference type="InterPro" id="IPR017871">
    <property type="entry name" value="ABC_transporter-like_CS"/>
</dbReference>
<dbReference type="Gene3D" id="3.40.50.300">
    <property type="entry name" value="P-loop containing nucleotide triphosphate hydrolases"/>
    <property type="match status" value="1"/>
</dbReference>
<dbReference type="GO" id="GO:0016887">
    <property type="term" value="F:ATP hydrolysis activity"/>
    <property type="evidence" value="ECO:0007669"/>
    <property type="project" value="InterPro"/>
</dbReference>
<keyword evidence="3" id="KW-0547">Nucleotide-binding</keyword>
<dbReference type="PANTHER" id="PTHR42734">
    <property type="entry name" value="METAL TRANSPORT SYSTEM ATP-BINDING PROTEIN TM_0124-RELATED"/>
    <property type="match status" value="1"/>
</dbReference>
<comment type="similarity">
    <text evidence="1">Belongs to the ABC transporter superfamily.</text>
</comment>
<proteinExistence type="inferred from homology"/>
<name>A0A1W1CCQ5_9ZZZZ</name>
<organism evidence="6">
    <name type="scientific">hydrothermal vent metagenome</name>
    <dbReference type="NCBI Taxonomy" id="652676"/>
    <lineage>
        <taxon>unclassified sequences</taxon>
        <taxon>metagenomes</taxon>
        <taxon>ecological metagenomes</taxon>
    </lineage>
</organism>
<dbReference type="InterPro" id="IPR003439">
    <property type="entry name" value="ABC_transporter-like_ATP-bd"/>
</dbReference>
<keyword evidence="4 6" id="KW-0067">ATP-binding</keyword>
<dbReference type="PANTHER" id="PTHR42734:SF17">
    <property type="entry name" value="METAL TRANSPORT SYSTEM ATP-BINDING PROTEIN TM_0124-RELATED"/>
    <property type="match status" value="1"/>
</dbReference>
<dbReference type="AlphaFoldDB" id="A0A1W1CCQ5"/>
<reference evidence="6" key="1">
    <citation type="submission" date="2016-10" db="EMBL/GenBank/DDBJ databases">
        <authorList>
            <person name="de Groot N.N."/>
        </authorList>
    </citation>
    <scope>NUCLEOTIDE SEQUENCE</scope>
</reference>
<dbReference type="PROSITE" id="PS50893">
    <property type="entry name" value="ABC_TRANSPORTER_2"/>
    <property type="match status" value="1"/>
</dbReference>
<dbReference type="FunFam" id="3.40.50.300:FF:000134">
    <property type="entry name" value="Iron-enterobactin ABC transporter ATP-binding protein"/>
    <property type="match status" value="1"/>
</dbReference>